<organism evidence="2">
    <name type="scientific">viral metagenome</name>
    <dbReference type="NCBI Taxonomy" id="1070528"/>
    <lineage>
        <taxon>unclassified sequences</taxon>
        <taxon>metagenomes</taxon>
        <taxon>organismal metagenomes</taxon>
    </lineage>
</organism>
<dbReference type="Pfam" id="PF13639">
    <property type="entry name" value="zf-RING_2"/>
    <property type="match status" value="1"/>
</dbReference>
<accession>A0A6C0HER9</accession>
<dbReference type="EMBL" id="MN739943">
    <property type="protein sequence ID" value="QHT78999.1"/>
    <property type="molecule type" value="Genomic_DNA"/>
</dbReference>
<protein>
    <recommendedName>
        <fullName evidence="1">RING-type domain-containing protein</fullName>
    </recommendedName>
</protein>
<dbReference type="SUPFAM" id="SSF57850">
    <property type="entry name" value="RING/U-box"/>
    <property type="match status" value="1"/>
</dbReference>
<evidence type="ECO:0000313" key="2">
    <source>
        <dbReference type="EMBL" id="QHT78999.1"/>
    </source>
</evidence>
<evidence type="ECO:0000259" key="1">
    <source>
        <dbReference type="Pfam" id="PF13639"/>
    </source>
</evidence>
<dbReference type="InterPro" id="IPR001841">
    <property type="entry name" value="Znf_RING"/>
</dbReference>
<reference evidence="2" key="1">
    <citation type="journal article" date="2020" name="Nature">
        <title>Giant virus diversity and host interactions through global metagenomics.</title>
        <authorList>
            <person name="Schulz F."/>
            <person name="Roux S."/>
            <person name="Paez-Espino D."/>
            <person name="Jungbluth S."/>
            <person name="Walsh D.A."/>
            <person name="Denef V.J."/>
            <person name="McMahon K.D."/>
            <person name="Konstantinidis K.T."/>
            <person name="Eloe-Fadrosh E.A."/>
            <person name="Kyrpides N.C."/>
            <person name="Woyke T."/>
        </authorList>
    </citation>
    <scope>NUCLEOTIDE SEQUENCE</scope>
    <source>
        <strain evidence="2">GVMAG-M-3300023179-97</strain>
    </source>
</reference>
<dbReference type="InterPro" id="IPR013083">
    <property type="entry name" value="Znf_RING/FYVE/PHD"/>
</dbReference>
<dbReference type="Gene3D" id="3.30.40.10">
    <property type="entry name" value="Zinc/RING finger domain, C3HC4 (zinc finger)"/>
    <property type="match status" value="1"/>
</dbReference>
<sequence>MYELPLLFALRRYRPGVEIDHPELEKYKDSCILIQTSKSVYNTWSFTILNNVASILKRAKITPYSEDRWLDNDIVQFKIQVDDERIISNIKFNNYCIKFDVDGFMIPLFKISEPHKILGDIYCDLHHDDYTSYRFNLFPSINKSVIPVHIMKVYIQSLIDKGETCPISLESFEIDKTCITSCGHALSKSSAETWFLKNTSCPVCRASCELLV</sequence>
<proteinExistence type="predicted"/>
<feature type="domain" description="RING-type" evidence="1">
    <location>
        <begin position="164"/>
        <end position="205"/>
    </location>
</feature>
<name>A0A6C0HER9_9ZZZZ</name>
<dbReference type="AlphaFoldDB" id="A0A6C0HER9"/>